<gene>
    <name evidence="6" type="ORF">SAMN04488524_0472</name>
</gene>
<dbReference type="OrthoDB" id="668499at2"/>
<proteinExistence type="predicted"/>
<dbReference type="PANTHER" id="PTHR43498:SF1">
    <property type="entry name" value="COB--COM HETERODISULFIDE REDUCTASE IRON-SULFUR SUBUNIT A"/>
    <property type="match status" value="1"/>
</dbReference>
<dbReference type="Gene3D" id="3.50.50.60">
    <property type="entry name" value="FAD/NAD(P)-binding domain"/>
    <property type="match status" value="1"/>
</dbReference>
<dbReference type="PANTHER" id="PTHR43498">
    <property type="entry name" value="FERREDOXIN:COB-COM HETERODISULFIDE REDUCTASE SUBUNIT A"/>
    <property type="match status" value="1"/>
</dbReference>
<evidence type="ECO:0000256" key="3">
    <source>
        <dbReference type="ARBA" id="ARBA00023002"/>
    </source>
</evidence>
<name>A0A1W1Z9P7_9SPHI</name>
<dbReference type="STRING" id="151894.SAMN04488524_0472"/>
<evidence type="ECO:0000256" key="4">
    <source>
        <dbReference type="ARBA" id="ARBA00023004"/>
    </source>
</evidence>
<keyword evidence="2" id="KW-0479">Metal-binding</keyword>
<dbReference type="GO" id="GO:0016491">
    <property type="term" value="F:oxidoreductase activity"/>
    <property type="evidence" value="ECO:0007669"/>
    <property type="project" value="UniProtKB-KW"/>
</dbReference>
<keyword evidence="4" id="KW-0408">Iron</keyword>
<dbReference type="InterPro" id="IPR036188">
    <property type="entry name" value="FAD/NAD-bd_sf"/>
</dbReference>
<evidence type="ECO:0000313" key="7">
    <source>
        <dbReference type="Proteomes" id="UP000192756"/>
    </source>
</evidence>
<dbReference type="Proteomes" id="UP000192756">
    <property type="component" value="Unassembled WGS sequence"/>
</dbReference>
<dbReference type="EMBL" id="FWXT01000001">
    <property type="protein sequence ID" value="SMC44688.1"/>
    <property type="molecule type" value="Genomic_DNA"/>
</dbReference>
<keyword evidence="5" id="KW-0411">Iron-sulfur</keyword>
<evidence type="ECO:0000256" key="1">
    <source>
        <dbReference type="ARBA" id="ARBA00022485"/>
    </source>
</evidence>
<dbReference type="InterPro" id="IPR039650">
    <property type="entry name" value="HdrA-like"/>
</dbReference>
<reference evidence="7" key="1">
    <citation type="submission" date="2017-04" db="EMBL/GenBank/DDBJ databases">
        <authorList>
            <person name="Varghese N."/>
            <person name="Submissions S."/>
        </authorList>
    </citation>
    <scope>NUCLEOTIDE SEQUENCE [LARGE SCALE GENOMIC DNA]</scope>
    <source>
        <strain evidence="7">DSM 12126</strain>
    </source>
</reference>
<dbReference type="GO" id="GO:0051539">
    <property type="term" value="F:4 iron, 4 sulfur cluster binding"/>
    <property type="evidence" value="ECO:0007669"/>
    <property type="project" value="UniProtKB-KW"/>
</dbReference>
<keyword evidence="7" id="KW-1185">Reference proteome</keyword>
<dbReference type="GO" id="GO:0046872">
    <property type="term" value="F:metal ion binding"/>
    <property type="evidence" value="ECO:0007669"/>
    <property type="project" value="UniProtKB-KW"/>
</dbReference>
<keyword evidence="1" id="KW-0004">4Fe-4S</keyword>
<dbReference type="RefSeq" id="WP_084236813.1">
    <property type="nucleotide sequence ID" value="NZ_FWXT01000001.1"/>
</dbReference>
<evidence type="ECO:0000256" key="5">
    <source>
        <dbReference type="ARBA" id="ARBA00023014"/>
    </source>
</evidence>
<evidence type="ECO:0000256" key="2">
    <source>
        <dbReference type="ARBA" id="ARBA00022723"/>
    </source>
</evidence>
<dbReference type="AlphaFoldDB" id="A0A1W1Z9P7"/>
<accession>A0A1W1Z9P7</accession>
<keyword evidence="3" id="KW-0560">Oxidoreductase</keyword>
<sequence length="547" mass="61135">MDQNKELRSRYWLGRKDGLILSRVYIAILLLSLCCSWKPEKKYDVVVYGATPAGITAAIAAAREGKFVVVIEPLGIAGGMMSGGLGFSDSNQMFRSTLGGLFEEFHKRVEKIYRDRGITLNYRVAEKDTKHWTYEPHVAELVFNTMLKEAGVQVVLNETLKSAKLKQKAIQSVKMRSGKVFAGSVFIDASYEGDLVAAAGVSYRVGREGRNEFGESFAGAVYQKKAVAVSPLDARQQELPLISGTSITPEGQGDHRIMTYSFRLCLSEDPSNRIPFTKPEGYNANQYELFRRFYKLSPKSGIPFDLYPLPGNKLDGNNGIGGQLSTGLVGENWDYPDANPKRRREIWDKHRLYTEGLLYFLMTDPAVPETVRQRMAQLGYAKNEFAQYGHFPPVLYVREARRMVGEYFLTQKDILEKREKPDPIGIGSFPIDSHDCQRIATPDGGFINEGTIFPAKTRVEGRGIAYQIPYRSIIPKATECNNLLVPVCASSSHVAFSSLRVEPAWMVMGESAGIAAAIALEEKVEVQKINLTKLTERLKARHQVLTF</sequence>
<dbReference type="Pfam" id="PF12831">
    <property type="entry name" value="FAD_oxidored"/>
    <property type="match status" value="1"/>
</dbReference>
<dbReference type="SUPFAM" id="SSF51905">
    <property type="entry name" value="FAD/NAD(P)-binding domain"/>
    <property type="match status" value="1"/>
</dbReference>
<evidence type="ECO:0000313" key="6">
    <source>
        <dbReference type="EMBL" id="SMC44688.1"/>
    </source>
</evidence>
<organism evidence="6 7">
    <name type="scientific">Pedobacter africanus</name>
    <dbReference type="NCBI Taxonomy" id="151894"/>
    <lineage>
        <taxon>Bacteria</taxon>
        <taxon>Pseudomonadati</taxon>
        <taxon>Bacteroidota</taxon>
        <taxon>Sphingobacteriia</taxon>
        <taxon>Sphingobacteriales</taxon>
        <taxon>Sphingobacteriaceae</taxon>
        <taxon>Pedobacter</taxon>
    </lineage>
</organism>
<protein>
    <submittedName>
        <fullName evidence="6">FAD dependent oxidoreductase</fullName>
    </submittedName>
</protein>